<dbReference type="InterPro" id="IPR003593">
    <property type="entry name" value="AAA+_ATPase"/>
</dbReference>
<feature type="transmembrane region" description="Helical" evidence="7">
    <location>
        <begin position="768"/>
        <end position="791"/>
    </location>
</feature>
<name>A0A9K3PSF1_9STRA</name>
<evidence type="ECO:0000256" key="6">
    <source>
        <dbReference type="ARBA" id="ARBA00023136"/>
    </source>
</evidence>
<feature type="domain" description="ABC transporter" evidence="8">
    <location>
        <begin position="831"/>
        <end position="1080"/>
    </location>
</feature>
<dbReference type="GO" id="GO:0140359">
    <property type="term" value="F:ABC-type transporter activity"/>
    <property type="evidence" value="ECO:0007669"/>
    <property type="project" value="InterPro"/>
</dbReference>
<reference evidence="9" key="2">
    <citation type="submission" date="2021-04" db="EMBL/GenBank/DDBJ databases">
        <authorList>
            <person name="Podell S."/>
        </authorList>
    </citation>
    <scope>NUCLEOTIDE SEQUENCE</scope>
    <source>
        <strain evidence="9">Hildebrandi</strain>
    </source>
</reference>
<dbReference type="Pfam" id="PF01061">
    <property type="entry name" value="ABC2_membrane"/>
    <property type="match status" value="2"/>
</dbReference>
<dbReference type="Pfam" id="PF19055">
    <property type="entry name" value="ABC2_membrane_7"/>
    <property type="match status" value="1"/>
</dbReference>
<sequence>MQSLDGSGIGPPSSTQYVSAANEFQRKVPENMQNAILELIKNCKDKDVEIPELLGSKFLEALDSTRRQQAKSIMPFSVRVAADREDVKQHLSDSPLIREFHELVQRLQMKTPDLSLRIKDGYFKVIEHHDKSETKKDGKQRIETVYNGAPIQSLWKKLYRMATCTTKSATQTIERYPIKNVNLFFQQGKTYLVLGAPRSGKSTLLRLIAGILSNDKDHEVGRSVTINKLDPQSEGVVWSNFVGYIDQIDRLHPYLTVKETCEFAWNCRTGGTHKTPLMGDGPEIQAEIEKMDKEQTTIIAVLQAMGLTRVRDTFVGDQETVRGVSGGEKKRVTVSEMSVGGYPIMCMDEISTGLDAATTYDICKLLQEVNALRNHVKIVSLLQPPPETFSLFDELILLSSGQIIYSGPVQDVVPYFESLGYQLPERMDPADWLQAIPTKDGLQYLSNAAAETSKEEASLETQKHLTSEEFHTKFYESELGRQILEKVSKPFEPTENNAKLATEAVIKMMGQRFRNSSWDSLKLLSYRECLIWWRDKTGIKTRIAQDLIMGIIAGTVFWQQSDNSTSVLGILFQAMFFISVGAILKVPPQYAVRGILYKQQDANFFPTWSYVVGRSLSTIPPSVIDGLLFGTIVYWFVGLAWNDGASFGNYIMFVLITTMASIGIGLLFSIYSAITRDRAQGQAMISVTIVILVLFSGFTVQPSVIPKYWIWVYWINIFAWAYRGLTVNEYMSGKYDFESQVPGVTQGELVLTQLGFVDRNGQAYGFEWAGYSLLFSLLICLVSVVSASILLNKVRFATGKSLANDSIEQEEDKNVEVKEVKTELPFQPVNLTFKDIHYTVTSSIGKEKIELLKGIDGVIAAGKMTALMGSSGAGKTTLMDVLSLRKSSGEITGDVQLNGHPQEELTFRRCTGYVEQFDVQSAQLTIRETCEFSAKLRLESSDPAVTDLSMSRFIDQTLEMLELTPIQDFLVGSDDSGGLSFEQRKRLSIAVELVANPSIIFLDEPTSGLDARAASIVCRGLKRIALSGRSICATIHQPSISIFNSFDTLLLLKRGGEVVFYGDLGENSKNLISYLQQYEATPLIQPGENPATWMLTTIGAGSAGGETFDYAGAYKSSELHIQALEKIDEIVKASSKENAITFPSKYATSRYVQMLTVMKRTWKIYWRSPSYNRTRVITSAFLSLLIGSVYVSDRVPTNEPAMNSRVTTIYVSFLMMAILGMNTVLPFFEVERNMYYRHKASLMYDTPAISSAYTLAELPFLIGTGLLYTTIFYFMIGFEVDATKFFLYYLFMFLPMALFTYTGQMLVSVSPNAQIAQGFGGLISACTGLFTGVLIRPADIPNFWIFMYWLLPGQYVLESLLVTQYDGDDTPIVASPGTAFWNYLGCGTAAATTTCIGTAEEWVYATFDGNFVIENVPKNLAYLIGMIVLTRILTVFGLGYLNYRST</sequence>
<evidence type="ECO:0000313" key="10">
    <source>
        <dbReference type="Proteomes" id="UP000693970"/>
    </source>
</evidence>
<reference evidence="9" key="1">
    <citation type="journal article" date="2021" name="Sci. Rep.">
        <title>Diploid genomic architecture of Nitzschia inconspicua, an elite biomass production diatom.</title>
        <authorList>
            <person name="Oliver A."/>
            <person name="Podell S."/>
            <person name="Pinowska A."/>
            <person name="Traller J.C."/>
            <person name="Smith S.R."/>
            <person name="McClure R."/>
            <person name="Beliaev A."/>
            <person name="Bohutskyi P."/>
            <person name="Hill E.A."/>
            <person name="Rabines A."/>
            <person name="Zheng H."/>
            <person name="Allen L.Z."/>
            <person name="Kuo A."/>
            <person name="Grigoriev I.V."/>
            <person name="Allen A.E."/>
            <person name="Hazlebeck D."/>
            <person name="Allen E.E."/>
        </authorList>
    </citation>
    <scope>NUCLEOTIDE SEQUENCE</scope>
    <source>
        <strain evidence="9">Hildebrandi</strain>
    </source>
</reference>
<dbReference type="InterPro" id="IPR013525">
    <property type="entry name" value="ABC2_TM"/>
</dbReference>
<organism evidence="9 10">
    <name type="scientific">Nitzschia inconspicua</name>
    <dbReference type="NCBI Taxonomy" id="303405"/>
    <lineage>
        <taxon>Eukaryota</taxon>
        <taxon>Sar</taxon>
        <taxon>Stramenopiles</taxon>
        <taxon>Ochrophyta</taxon>
        <taxon>Bacillariophyta</taxon>
        <taxon>Bacillariophyceae</taxon>
        <taxon>Bacillariophycidae</taxon>
        <taxon>Bacillariales</taxon>
        <taxon>Bacillariaceae</taxon>
        <taxon>Nitzschia</taxon>
    </lineage>
</organism>
<dbReference type="InterPro" id="IPR034003">
    <property type="entry name" value="ABCG_PDR_2"/>
</dbReference>
<keyword evidence="3" id="KW-0813">Transport</keyword>
<dbReference type="InterPro" id="IPR003439">
    <property type="entry name" value="ABC_transporter-like_ATP-bd"/>
</dbReference>
<dbReference type="InterPro" id="IPR017871">
    <property type="entry name" value="ABC_transporter-like_CS"/>
</dbReference>
<dbReference type="EMBL" id="JAGRRH010000015">
    <property type="protein sequence ID" value="KAG7357613.1"/>
    <property type="molecule type" value="Genomic_DNA"/>
</dbReference>
<dbReference type="GO" id="GO:0016887">
    <property type="term" value="F:ATP hydrolysis activity"/>
    <property type="evidence" value="ECO:0007669"/>
    <property type="project" value="InterPro"/>
</dbReference>
<dbReference type="GO" id="GO:0016020">
    <property type="term" value="C:membrane"/>
    <property type="evidence" value="ECO:0007669"/>
    <property type="project" value="UniProtKB-SubCell"/>
</dbReference>
<accession>A0A9K3PSF1</accession>
<feature type="domain" description="ABC transporter" evidence="8">
    <location>
        <begin position="149"/>
        <end position="425"/>
    </location>
</feature>
<feature type="transmembrane region" description="Helical" evidence="7">
    <location>
        <begin position="1315"/>
        <end position="1335"/>
    </location>
</feature>
<evidence type="ECO:0000256" key="4">
    <source>
        <dbReference type="ARBA" id="ARBA00022692"/>
    </source>
</evidence>
<dbReference type="Proteomes" id="UP000693970">
    <property type="component" value="Unassembled WGS sequence"/>
</dbReference>
<keyword evidence="4 7" id="KW-0812">Transmembrane</keyword>
<dbReference type="PANTHER" id="PTHR19241">
    <property type="entry name" value="ATP-BINDING CASSETTE TRANSPORTER"/>
    <property type="match status" value="1"/>
</dbReference>
<feature type="transmembrane region" description="Helical" evidence="7">
    <location>
        <begin position="1420"/>
        <end position="1441"/>
    </location>
</feature>
<keyword evidence="6 7" id="KW-0472">Membrane</keyword>
<keyword evidence="5 7" id="KW-1133">Transmembrane helix</keyword>
<evidence type="ECO:0000256" key="3">
    <source>
        <dbReference type="ARBA" id="ARBA00022448"/>
    </source>
</evidence>
<dbReference type="PROSITE" id="PS00211">
    <property type="entry name" value="ABC_TRANSPORTER_1"/>
    <property type="match status" value="1"/>
</dbReference>
<gene>
    <name evidence="9" type="ORF">IV203_002301</name>
</gene>
<evidence type="ECO:0000256" key="1">
    <source>
        <dbReference type="ARBA" id="ARBA00004141"/>
    </source>
</evidence>
<dbReference type="GO" id="GO:0005524">
    <property type="term" value="F:ATP binding"/>
    <property type="evidence" value="ECO:0007669"/>
    <property type="project" value="InterPro"/>
</dbReference>
<evidence type="ECO:0000256" key="2">
    <source>
        <dbReference type="ARBA" id="ARBA00006012"/>
    </source>
</evidence>
<dbReference type="SMART" id="SM00382">
    <property type="entry name" value="AAA"/>
    <property type="match status" value="2"/>
</dbReference>
<dbReference type="InterPro" id="IPR043926">
    <property type="entry name" value="ABCG_dom"/>
</dbReference>
<feature type="transmembrane region" description="Helical" evidence="7">
    <location>
        <begin position="623"/>
        <end position="641"/>
    </location>
</feature>
<feature type="transmembrane region" description="Helical" evidence="7">
    <location>
        <begin position="683"/>
        <end position="702"/>
    </location>
</feature>
<proteinExistence type="inferred from homology"/>
<feature type="transmembrane region" description="Helical" evidence="7">
    <location>
        <begin position="1286"/>
        <end position="1303"/>
    </location>
</feature>
<keyword evidence="10" id="KW-1185">Reference proteome</keyword>
<evidence type="ECO:0000259" key="8">
    <source>
        <dbReference type="PROSITE" id="PS50893"/>
    </source>
</evidence>
<feature type="transmembrane region" description="Helical" evidence="7">
    <location>
        <begin position="1176"/>
        <end position="1195"/>
    </location>
</feature>
<dbReference type="CDD" id="cd03232">
    <property type="entry name" value="ABCG_PDR_domain2"/>
    <property type="match status" value="1"/>
</dbReference>
<dbReference type="OrthoDB" id="66620at2759"/>
<evidence type="ECO:0000256" key="5">
    <source>
        <dbReference type="ARBA" id="ARBA00022989"/>
    </source>
</evidence>
<feature type="transmembrane region" description="Helical" evidence="7">
    <location>
        <begin position="1207"/>
        <end position="1228"/>
    </location>
</feature>
<protein>
    <submittedName>
        <fullName evidence="9">ABC-2 type transporter-domain containing protein</fullName>
    </submittedName>
</protein>
<feature type="transmembrane region" description="Helical" evidence="7">
    <location>
        <begin position="708"/>
        <end position="725"/>
    </location>
</feature>
<comment type="similarity">
    <text evidence="2">Belongs to the ABC transporter superfamily. ABCG family. PDR (TC 3.A.1.205) subfamily.</text>
</comment>
<dbReference type="Pfam" id="PF00005">
    <property type="entry name" value="ABC_tran"/>
    <property type="match status" value="2"/>
</dbReference>
<evidence type="ECO:0000313" key="9">
    <source>
        <dbReference type="EMBL" id="KAG7357613.1"/>
    </source>
</evidence>
<feature type="transmembrane region" description="Helical" evidence="7">
    <location>
        <begin position="1248"/>
        <end position="1274"/>
    </location>
</feature>
<dbReference type="PROSITE" id="PS50893">
    <property type="entry name" value="ABC_TRANSPORTER_2"/>
    <property type="match status" value="2"/>
</dbReference>
<feature type="transmembrane region" description="Helical" evidence="7">
    <location>
        <begin position="1342"/>
        <end position="1362"/>
    </location>
</feature>
<comment type="caution">
    <text evidence="9">The sequence shown here is derived from an EMBL/GenBank/DDBJ whole genome shotgun (WGS) entry which is preliminary data.</text>
</comment>
<evidence type="ECO:0000256" key="7">
    <source>
        <dbReference type="SAM" id="Phobius"/>
    </source>
</evidence>
<comment type="subcellular location">
    <subcellularLocation>
        <location evidence="1">Membrane</location>
        <topology evidence="1">Multi-pass membrane protein</topology>
    </subcellularLocation>
</comment>
<feature type="transmembrane region" description="Helical" evidence="7">
    <location>
        <begin position="647"/>
        <end position="671"/>
    </location>
</feature>